<evidence type="ECO:0000313" key="1">
    <source>
        <dbReference type="EMBL" id="KCW79921.1"/>
    </source>
</evidence>
<organism evidence="1">
    <name type="scientific">Eucalyptus grandis</name>
    <name type="common">Flooded gum</name>
    <dbReference type="NCBI Taxonomy" id="71139"/>
    <lineage>
        <taxon>Eukaryota</taxon>
        <taxon>Viridiplantae</taxon>
        <taxon>Streptophyta</taxon>
        <taxon>Embryophyta</taxon>
        <taxon>Tracheophyta</taxon>
        <taxon>Spermatophyta</taxon>
        <taxon>Magnoliopsida</taxon>
        <taxon>eudicotyledons</taxon>
        <taxon>Gunneridae</taxon>
        <taxon>Pentapetalae</taxon>
        <taxon>rosids</taxon>
        <taxon>malvids</taxon>
        <taxon>Myrtales</taxon>
        <taxon>Myrtaceae</taxon>
        <taxon>Myrtoideae</taxon>
        <taxon>Eucalypteae</taxon>
        <taxon>Eucalyptus</taxon>
    </lineage>
</organism>
<dbReference type="InParanoid" id="A0A059CP34"/>
<protein>
    <submittedName>
        <fullName evidence="1">Uncharacterized protein</fullName>
    </submittedName>
</protein>
<dbReference type="EMBL" id="KK198755">
    <property type="protein sequence ID" value="KCW79921.1"/>
    <property type="molecule type" value="Genomic_DNA"/>
</dbReference>
<accession>A0A059CP34</accession>
<name>A0A059CP34_EUCGR</name>
<dbReference type="AlphaFoldDB" id="A0A059CP34"/>
<sequence>MAAAPALHLDNDDLAFTGLSGDAIDARSVAPGPDIGDLTSPAFGDTGDTTYPAFDNGPYADLLPLTVEDYTNYPYADLLPLTVEDYTNYPFEKTIQLQCSDPRSAHWTTRRTHSAHRTTRRGVGLLSINKGALLNHKSKNFTF</sequence>
<proteinExistence type="predicted"/>
<dbReference type="Gramene" id="KCW79921">
    <property type="protein sequence ID" value="KCW79921"/>
    <property type="gene ID" value="EUGRSUZ_C01263"/>
</dbReference>
<gene>
    <name evidence="1" type="ORF">EUGRSUZ_C01263</name>
</gene>
<reference evidence="1" key="1">
    <citation type="submission" date="2013-07" db="EMBL/GenBank/DDBJ databases">
        <title>The genome of Eucalyptus grandis.</title>
        <authorList>
            <person name="Schmutz J."/>
            <person name="Hayes R."/>
            <person name="Myburg A."/>
            <person name="Tuskan G."/>
            <person name="Grattapaglia D."/>
            <person name="Rokhsar D.S."/>
        </authorList>
    </citation>
    <scope>NUCLEOTIDE SEQUENCE</scope>
    <source>
        <tissue evidence="1">Leaf extractions</tissue>
    </source>
</reference>